<name>A0AAN6KYH2_9PEZI</name>
<dbReference type="AlphaFoldDB" id="A0AAN6KYH2"/>
<dbReference type="InterPro" id="IPR024368">
    <property type="entry name" value="Ecl1/2/3"/>
</dbReference>
<dbReference type="Proteomes" id="UP001175353">
    <property type="component" value="Unassembled WGS sequence"/>
</dbReference>
<dbReference type="EMBL" id="JAUJLE010000014">
    <property type="protein sequence ID" value="KAK1009234.1"/>
    <property type="molecule type" value="Genomic_DNA"/>
</dbReference>
<sequence length="102" mass="11090">MITRQPSRTSVPGRALLPAHAQTTRPRIPTRRTHSYHLAPGRGQSQPSSKLGPAGNKKVITEVVSQPDAEQEEEVAGFPQFCPVCERQIVTPSASVLFCSEV</sequence>
<reference evidence="2" key="1">
    <citation type="submission" date="2023-06" db="EMBL/GenBank/DDBJ databases">
        <title>Black Yeasts Isolated from many extreme environments.</title>
        <authorList>
            <person name="Coleine C."/>
            <person name="Stajich J.E."/>
            <person name="Selbmann L."/>
        </authorList>
    </citation>
    <scope>NUCLEOTIDE SEQUENCE</scope>
    <source>
        <strain evidence="2">CCFEE 5200</strain>
    </source>
</reference>
<evidence type="ECO:0000256" key="1">
    <source>
        <dbReference type="SAM" id="MobiDB-lite"/>
    </source>
</evidence>
<dbReference type="Pfam" id="PF12855">
    <property type="entry name" value="Ecl1"/>
    <property type="match status" value="1"/>
</dbReference>
<protein>
    <submittedName>
        <fullName evidence="2">Uncharacterized protein</fullName>
    </submittedName>
</protein>
<evidence type="ECO:0000313" key="3">
    <source>
        <dbReference type="Proteomes" id="UP001175353"/>
    </source>
</evidence>
<gene>
    <name evidence="2" type="ORF">LTR91_002884</name>
</gene>
<evidence type="ECO:0000313" key="2">
    <source>
        <dbReference type="EMBL" id="KAK1009234.1"/>
    </source>
</evidence>
<organism evidence="2 3">
    <name type="scientific">Friedmanniomyces endolithicus</name>
    <dbReference type="NCBI Taxonomy" id="329885"/>
    <lineage>
        <taxon>Eukaryota</taxon>
        <taxon>Fungi</taxon>
        <taxon>Dikarya</taxon>
        <taxon>Ascomycota</taxon>
        <taxon>Pezizomycotina</taxon>
        <taxon>Dothideomycetes</taxon>
        <taxon>Dothideomycetidae</taxon>
        <taxon>Mycosphaerellales</taxon>
        <taxon>Teratosphaeriaceae</taxon>
        <taxon>Friedmanniomyces</taxon>
    </lineage>
</organism>
<feature type="compositionally biased region" description="Polar residues" evidence="1">
    <location>
        <begin position="1"/>
        <end position="10"/>
    </location>
</feature>
<feature type="region of interest" description="Disordered" evidence="1">
    <location>
        <begin position="1"/>
        <end position="57"/>
    </location>
</feature>
<accession>A0AAN6KYH2</accession>
<comment type="caution">
    <text evidence="2">The sequence shown here is derived from an EMBL/GenBank/DDBJ whole genome shotgun (WGS) entry which is preliminary data.</text>
</comment>
<proteinExistence type="predicted"/>
<keyword evidence="3" id="KW-1185">Reference proteome</keyword>